<dbReference type="RefSeq" id="WP_147150449.1">
    <property type="nucleotide sequence ID" value="NZ_BKAJ01000065.1"/>
</dbReference>
<dbReference type="Pfam" id="PF00364">
    <property type="entry name" value="Biotin_lipoyl"/>
    <property type="match status" value="1"/>
</dbReference>
<evidence type="ECO:0000313" key="4">
    <source>
        <dbReference type="Proteomes" id="UP000321058"/>
    </source>
</evidence>
<proteinExistence type="predicted"/>
<gene>
    <name evidence="3" type="ORF">RSO01_35460</name>
</gene>
<dbReference type="PANTHER" id="PTHR45266">
    <property type="entry name" value="OXALOACETATE DECARBOXYLASE ALPHA CHAIN"/>
    <property type="match status" value="1"/>
</dbReference>
<dbReference type="InterPro" id="IPR050709">
    <property type="entry name" value="Biotin_Carboxyl_Carrier/Decarb"/>
</dbReference>
<comment type="caution">
    <text evidence="3">The sequence shown here is derived from an EMBL/GenBank/DDBJ whole genome shotgun (WGS) entry which is preliminary data.</text>
</comment>
<dbReference type="PROSITE" id="PS50968">
    <property type="entry name" value="BIOTINYL_LIPOYL"/>
    <property type="match status" value="1"/>
</dbReference>
<evidence type="ECO:0000259" key="2">
    <source>
        <dbReference type="PROSITE" id="PS50968"/>
    </source>
</evidence>
<protein>
    <recommendedName>
        <fullName evidence="2">Lipoyl-binding domain-containing protein</fullName>
    </recommendedName>
</protein>
<accession>A0A512NBP5</accession>
<keyword evidence="1" id="KW-0092">Biotin</keyword>
<feature type="domain" description="Lipoyl-binding" evidence="2">
    <location>
        <begin position="1"/>
        <end position="72"/>
    </location>
</feature>
<dbReference type="PANTHER" id="PTHR45266:SF3">
    <property type="entry name" value="OXALOACETATE DECARBOXYLASE ALPHA CHAIN"/>
    <property type="match status" value="1"/>
</dbReference>
<dbReference type="SUPFAM" id="SSF51230">
    <property type="entry name" value="Single hybrid motif"/>
    <property type="match status" value="1"/>
</dbReference>
<name>A0A512NBP5_9HYPH</name>
<sequence>MAVVNVKSEIAGNVWKIQTKPGDRVEADGEIMILESMKMEIPVLSPRAGTIKEIRVSEGEAIDEGQLVAILDA</sequence>
<evidence type="ECO:0000256" key="1">
    <source>
        <dbReference type="ARBA" id="ARBA00023267"/>
    </source>
</evidence>
<keyword evidence="4" id="KW-1185">Reference proteome</keyword>
<dbReference type="InterPro" id="IPR000089">
    <property type="entry name" value="Biotin_lipoyl"/>
</dbReference>
<dbReference type="Gene3D" id="2.40.50.100">
    <property type="match status" value="1"/>
</dbReference>
<evidence type="ECO:0000313" key="3">
    <source>
        <dbReference type="EMBL" id="GEP56380.1"/>
    </source>
</evidence>
<reference evidence="3 4" key="1">
    <citation type="submission" date="2019-07" db="EMBL/GenBank/DDBJ databases">
        <title>Whole genome shotgun sequence of Reyranella soli NBRC 108950.</title>
        <authorList>
            <person name="Hosoyama A."/>
            <person name="Uohara A."/>
            <person name="Ohji S."/>
            <person name="Ichikawa N."/>
        </authorList>
    </citation>
    <scope>NUCLEOTIDE SEQUENCE [LARGE SCALE GENOMIC DNA]</scope>
    <source>
        <strain evidence="3 4">NBRC 108950</strain>
    </source>
</reference>
<dbReference type="Proteomes" id="UP000321058">
    <property type="component" value="Unassembled WGS sequence"/>
</dbReference>
<dbReference type="NCBIfam" id="NF004547">
    <property type="entry name" value="PRK05889.1"/>
    <property type="match status" value="1"/>
</dbReference>
<dbReference type="InterPro" id="IPR011053">
    <property type="entry name" value="Single_hybrid_motif"/>
</dbReference>
<organism evidence="3 4">
    <name type="scientific">Reyranella soli</name>
    <dbReference type="NCBI Taxonomy" id="1230389"/>
    <lineage>
        <taxon>Bacteria</taxon>
        <taxon>Pseudomonadati</taxon>
        <taxon>Pseudomonadota</taxon>
        <taxon>Alphaproteobacteria</taxon>
        <taxon>Hyphomicrobiales</taxon>
        <taxon>Reyranellaceae</taxon>
        <taxon>Reyranella</taxon>
    </lineage>
</organism>
<dbReference type="CDD" id="cd06850">
    <property type="entry name" value="biotinyl_domain"/>
    <property type="match status" value="1"/>
</dbReference>
<dbReference type="AlphaFoldDB" id="A0A512NBP5"/>
<dbReference type="EMBL" id="BKAJ01000065">
    <property type="protein sequence ID" value="GEP56380.1"/>
    <property type="molecule type" value="Genomic_DNA"/>
</dbReference>
<dbReference type="OrthoDB" id="163546at2"/>